<evidence type="ECO:0000313" key="4">
    <source>
        <dbReference type="Proteomes" id="UP000290439"/>
    </source>
</evidence>
<organism evidence="3 4">
    <name type="scientific">Nocardia cyriacigeorgica</name>
    <dbReference type="NCBI Taxonomy" id="135487"/>
    <lineage>
        <taxon>Bacteria</taxon>
        <taxon>Bacillati</taxon>
        <taxon>Actinomycetota</taxon>
        <taxon>Actinomycetes</taxon>
        <taxon>Mycobacteriales</taxon>
        <taxon>Nocardiaceae</taxon>
        <taxon>Nocardia</taxon>
    </lineage>
</organism>
<name>A0A4U8VUX4_9NOCA</name>
<accession>A0A4U8VUX4</accession>
<reference evidence="3 4" key="1">
    <citation type="submission" date="2019-02" db="EMBL/GenBank/DDBJ databases">
        <authorList>
            <consortium name="Pathogen Informatics"/>
        </authorList>
    </citation>
    <scope>NUCLEOTIDE SEQUENCE [LARGE SCALE GENOMIC DNA]</scope>
    <source>
        <strain evidence="3 4">3012STDY6756504</strain>
    </source>
</reference>
<dbReference type="AlphaFoldDB" id="A0A4U8VUX4"/>
<dbReference type="InterPro" id="IPR036390">
    <property type="entry name" value="WH_DNA-bd_sf"/>
</dbReference>
<feature type="region of interest" description="Disordered" evidence="1">
    <location>
        <begin position="198"/>
        <end position="228"/>
    </location>
</feature>
<evidence type="ECO:0000313" key="3">
    <source>
        <dbReference type="EMBL" id="VFA97291.1"/>
    </source>
</evidence>
<feature type="compositionally biased region" description="Basic and acidic residues" evidence="1">
    <location>
        <begin position="211"/>
        <end position="221"/>
    </location>
</feature>
<dbReference type="InterPro" id="IPR036388">
    <property type="entry name" value="WH-like_DNA-bd_sf"/>
</dbReference>
<evidence type="ECO:0000256" key="1">
    <source>
        <dbReference type="SAM" id="MobiDB-lite"/>
    </source>
</evidence>
<dbReference type="InterPro" id="IPR005149">
    <property type="entry name" value="Tscrpt_reg_PadR_N"/>
</dbReference>
<dbReference type="Gene3D" id="1.10.10.10">
    <property type="entry name" value="Winged helix-like DNA-binding domain superfamily/Winged helix DNA-binding domain"/>
    <property type="match status" value="1"/>
</dbReference>
<sequence>MASSEPEIGLVNLPPTSWAVLAMLSYEEEISGYDLKKWADWSIRYFYWSPSHSQIYSELKKLEKHGYATSRVDSDNAMRGRRLYRITDEGRAAVTQWCNEAPVDKPVLKHHVMLRIMFGHLSSPDRLKEILRDHIEDIDRLRKRAAIDSAAAKSEPGWAYSQIVLQWAERHYAAERDLAQELIEQIDAADSILVKAEHDDRSEYPHPTPGRWREVEQRVQESEGADAD</sequence>
<protein>
    <submittedName>
        <fullName evidence="3">Transcriptional regulator PadR-like family</fullName>
    </submittedName>
</protein>
<dbReference type="PANTHER" id="PTHR43252:SF4">
    <property type="entry name" value="TRANSCRIPTIONAL REGULATORY PROTEIN"/>
    <property type="match status" value="1"/>
</dbReference>
<dbReference type="Proteomes" id="UP000290439">
    <property type="component" value="Chromosome"/>
</dbReference>
<dbReference type="PANTHER" id="PTHR43252">
    <property type="entry name" value="TRANSCRIPTIONAL REGULATOR YQJI"/>
    <property type="match status" value="1"/>
</dbReference>
<proteinExistence type="predicted"/>
<evidence type="ECO:0000259" key="2">
    <source>
        <dbReference type="Pfam" id="PF03551"/>
    </source>
</evidence>
<dbReference type="Pfam" id="PF03551">
    <property type="entry name" value="PadR"/>
    <property type="match status" value="1"/>
</dbReference>
<gene>
    <name evidence="3" type="ORF">NCTC10797_01051</name>
</gene>
<dbReference type="EMBL" id="LR215973">
    <property type="protein sequence ID" value="VFA97291.1"/>
    <property type="molecule type" value="Genomic_DNA"/>
</dbReference>
<feature type="domain" description="Transcription regulator PadR N-terminal" evidence="2">
    <location>
        <begin position="20"/>
        <end position="95"/>
    </location>
</feature>
<dbReference type="SUPFAM" id="SSF46785">
    <property type="entry name" value="Winged helix' DNA-binding domain"/>
    <property type="match status" value="1"/>
</dbReference>